<dbReference type="Proteomes" id="UP000541444">
    <property type="component" value="Unassembled WGS sequence"/>
</dbReference>
<dbReference type="SMART" id="SM00382">
    <property type="entry name" value="AAA"/>
    <property type="match status" value="1"/>
</dbReference>
<dbReference type="AlphaFoldDB" id="A0A7J7N3Z7"/>
<keyword evidence="6" id="KW-1185">Reference proteome</keyword>
<dbReference type="InterPro" id="IPR058017">
    <property type="entry name" value="At3g28540-like_C"/>
</dbReference>
<evidence type="ECO:0000256" key="1">
    <source>
        <dbReference type="ARBA" id="ARBA00007448"/>
    </source>
</evidence>
<dbReference type="Gene3D" id="3.40.50.300">
    <property type="entry name" value="P-loop containing nucleotide triphosphate hydrolases"/>
    <property type="match status" value="1"/>
</dbReference>
<dbReference type="OrthoDB" id="10251412at2759"/>
<dbReference type="GO" id="GO:0016887">
    <property type="term" value="F:ATP hydrolysis activity"/>
    <property type="evidence" value="ECO:0007669"/>
    <property type="project" value="InterPro"/>
</dbReference>
<accession>A0A7J7N3Z7</accession>
<keyword evidence="2" id="KW-0547">Nucleotide-binding</keyword>
<gene>
    <name evidence="5" type="ORF">GIB67_014143</name>
</gene>
<proteinExistence type="inferred from homology"/>
<feature type="domain" description="AAA+ ATPase" evidence="4">
    <location>
        <begin position="43"/>
        <end position="189"/>
    </location>
</feature>
<dbReference type="InterPro" id="IPR003960">
    <property type="entry name" value="ATPase_AAA_CS"/>
</dbReference>
<dbReference type="InterPro" id="IPR003593">
    <property type="entry name" value="AAA+_ATPase"/>
</dbReference>
<feature type="compositionally biased region" description="Basic and acidic residues" evidence="3">
    <location>
        <begin position="272"/>
        <end position="287"/>
    </location>
</feature>
<dbReference type="SUPFAM" id="SSF52540">
    <property type="entry name" value="P-loop containing nucleoside triphosphate hydrolases"/>
    <property type="match status" value="1"/>
</dbReference>
<dbReference type="InterPro" id="IPR027417">
    <property type="entry name" value="P-loop_NTPase"/>
</dbReference>
<dbReference type="CDD" id="cd19510">
    <property type="entry name" value="RecA-like_BCS1"/>
    <property type="match status" value="1"/>
</dbReference>
<dbReference type="PANTHER" id="PTHR23070">
    <property type="entry name" value="BCS1 AAA-TYPE ATPASE"/>
    <property type="match status" value="1"/>
</dbReference>
<keyword evidence="2" id="KW-0067">ATP-binding</keyword>
<organism evidence="5 6">
    <name type="scientific">Kingdonia uniflora</name>
    <dbReference type="NCBI Taxonomy" id="39325"/>
    <lineage>
        <taxon>Eukaryota</taxon>
        <taxon>Viridiplantae</taxon>
        <taxon>Streptophyta</taxon>
        <taxon>Embryophyta</taxon>
        <taxon>Tracheophyta</taxon>
        <taxon>Spermatophyta</taxon>
        <taxon>Magnoliopsida</taxon>
        <taxon>Ranunculales</taxon>
        <taxon>Circaeasteraceae</taxon>
        <taxon>Kingdonia</taxon>
    </lineage>
</organism>
<dbReference type="Pfam" id="PF25568">
    <property type="entry name" value="AAA_lid_At3g28540"/>
    <property type="match status" value="1"/>
</dbReference>
<dbReference type="GO" id="GO:0005524">
    <property type="term" value="F:ATP binding"/>
    <property type="evidence" value="ECO:0007669"/>
    <property type="project" value="UniProtKB-KW"/>
</dbReference>
<dbReference type="InterPro" id="IPR003959">
    <property type="entry name" value="ATPase_AAA_core"/>
</dbReference>
<dbReference type="InterPro" id="IPR050747">
    <property type="entry name" value="Mitochondrial_chaperone_BCS1"/>
</dbReference>
<name>A0A7J7N3Z7_9MAGN</name>
<dbReference type="PROSITE" id="PS00674">
    <property type="entry name" value="AAA"/>
    <property type="match status" value="1"/>
</dbReference>
<evidence type="ECO:0000259" key="4">
    <source>
        <dbReference type="SMART" id="SM00382"/>
    </source>
</evidence>
<comment type="similarity">
    <text evidence="1">Belongs to the AAA ATPase family. BCS1 subfamily.</text>
</comment>
<evidence type="ECO:0000256" key="2">
    <source>
        <dbReference type="RuleBase" id="RU003651"/>
    </source>
</evidence>
<feature type="compositionally biased region" description="Acidic residues" evidence="3">
    <location>
        <begin position="288"/>
        <end position="302"/>
    </location>
</feature>
<comment type="caution">
    <text evidence="5">The sequence shown here is derived from an EMBL/GenBank/DDBJ whole genome shotgun (WGS) entry which is preliminary data.</text>
</comment>
<protein>
    <recommendedName>
        <fullName evidence="4">AAA+ ATPase domain-containing protein</fullName>
    </recommendedName>
</protein>
<dbReference type="EMBL" id="JACGCM010001069">
    <property type="protein sequence ID" value="KAF6161941.1"/>
    <property type="molecule type" value="Genomic_DNA"/>
</dbReference>
<reference evidence="5 6" key="1">
    <citation type="journal article" date="2020" name="IScience">
        <title>Genome Sequencing of the Endangered Kingdonia uniflora (Circaeasteraceae, Ranunculales) Reveals Potential Mechanisms of Evolutionary Specialization.</title>
        <authorList>
            <person name="Sun Y."/>
            <person name="Deng T."/>
            <person name="Zhang A."/>
            <person name="Moore M.J."/>
            <person name="Landis J.B."/>
            <person name="Lin N."/>
            <person name="Zhang H."/>
            <person name="Zhang X."/>
            <person name="Huang J."/>
            <person name="Zhang X."/>
            <person name="Sun H."/>
            <person name="Wang H."/>
        </authorList>
    </citation>
    <scope>NUCLEOTIDE SEQUENCE [LARGE SCALE GENOMIC DNA]</scope>
    <source>
        <strain evidence="5">TB1705</strain>
        <tissue evidence="5">Leaf</tissue>
    </source>
</reference>
<evidence type="ECO:0000313" key="5">
    <source>
        <dbReference type="EMBL" id="KAF6161941.1"/>
    </source>
</evidence>
<dbReference type="Pfam" id="PF00004">
    <property type="entry name" value="AAA"/>
    <property type="match status" value="1"/>
</dbReference>
<dbReference type="Gene3D" id="6.10.280.40">
    <property type="match status" value="1"/>
</dbReference>
<evidence type="ECO:0000313" key="6">
    <source>
        <dbReference type="Proteomes" id="UP000541444"/>
    </source>
</evidence>
<sequence>MPFSHPSTFETLAIDPVLKTEIQDDLQKFVCGQDFYKRVGRAWKRGYLLHGPPGTGKTSLIAAIANFLDFDIYDLELTAVSSNSQLKKLLVNIPSKSVIIVEDIDCSLDLSGRKKQAVDKKVKNTKSRSNKVTWNSVSLSGILNFVDGLWSSSVGERLMIFTTNHKKKLDPALLRAGRMDKHINLSYCDIDSFKMLAKNYLDIKEHEAINEAEEVLPLVNITPAIVAEIFLSCEANNEMGLVNAVKEMKKRLSLTEEIVVAGMETLLPTVEANKDDDSVANEKSKIVDEDETIDRDETEEAD</sequence>
<feature type="region of interest" description="Disordered" evidence="3">
    <location>
        <begin position="272"/>
        <end position="302"/>
    </location>
</feature>
<evidence type="ECO:0000256" key="3">
    <source>
        <dbReference type="SAM" id="MobiDB-lite"/>
    </source>
</evidence>